<dbReference type="AlphaFoldDB" id="X1L1V5"/>
<proteinExistence type="predicted"/>
<protein>
    <submittedName>
        <fullName evidence="1">Uncharacterized protein</fullName>
    </submittedName>
</protein>
<accession>X1L1V5</accession>
<name>X1L1V5_9ZZZZ</name>
<reference evidence="1" key="1">
    <citation type="journal article" date="2014" name="Front. Microbiol.">
        <title>High frequency of phylogenetically diverse reductive dehalogenase-homologous genes in deep subseafloor sedimentary metagenomes.</title>
        <authorList>
            <person name="Kawai M."/>
            <person name="Futagami T."/>
            <person name="Toyoda A."/>
            <person name="Takaki Y."/>
            <person name="Nishi S."/>
            <person name="Hori S."/>
            <person name="Arai W."/>
            <person name="Tsubouchi T."/>
            <person name="Morono Y."/>
            <person name="Uchiyama I."/>
            <person name="Ito T."/>
            <person name="Fujiyama A."/>
            <person name="Inagaki F."/>
            <person name="Takami H."/>
        </authorList>
    </citation>
    <scope>NUCLEOTIDE SEQUENCE</scope>
    <source>
        <strain evidence="1">Expedition CK06-06</strain>
    </source>
</reference>
<organism evidence="1">
    <name type="scientific">marine sediment metagenome</name>
    <dbReference type="NCBI Taxonomy" id="412755"/>
    <lineage>
        <taxon>unclassified sequences</taxon>
        <taxon>metagenomes</taxon>
        <taxon>ecological metagenomes</taxon>
    </lineage>
</organism>
<sequence length="44" mass="5259">MFPAYESKHRLARMVFRIFSKGDNIQRFGTGEEDITFTLDEIYK</sequence>
<gene>
    <name evidence="1" type="ORF">S03H2_72365</name>
</gene>
<comment type="caution">
    <text evidence="1">The sequence shown here is derived from an EMBL/GenBank/DDBJ whole genome shotgun (WGS) entry which is preliminary data.</text>
</comment>
<feature type="non-terminal residue" evidence="1">
    <location>
        <position position="44"/>
    </location>
</feature>
<evidence type="ECO:0000313" key="1">
    <source>
        <dbReference type="EMBL" id="GAH99875.1"/>
    </source>
</evidence>
<dbReference type="EMBL" id="BARU01048879">
    <property type="protein sequence ID" value="GAH99875.1"/>
    <property type="molecule type" value="Genomic_DNA"/>
</dbReference>